<name>A0A8I6AV04_RAT</name>
<evidence type="ECO:0000256" key="2">
    <source>
        <dbReference type="ARBA" id="ARBA00009419"/>
    </source>
</evidence>
<keyword evidence="4 14" id="KW-0479">Metal-binding</keyword>
<dbReference type="CTD" id="246"/>
<dbReference type="InterPro" id="IPR036226">
    <property type="entry name" value="LipOase_C_sf"/>
</dbReference>
<keyword evidence="23" id="KW-1185">Reference proteome</keyword>
<reference evidence="22" key="1">
    <citation type="submission" date="2024-01" db="EMBL/GenBank/DDBJ databases">
        <title>GRCr8: a new rat reference genome assembly contstructed from accurate long reads and long range scaffolding.</title>
        <authorList>
            <person name="Doris P.A."/>
            <person name="Kalbfleisch T."/>
            <person name="Li K."/>
            <person name="Howe K."/>
            <person name="Wood J."/>
        </authorList>
    </citation>
    <scope>NUCLEOTIDE SEQUENCE [LARGE SCALE GENOMIC DNA]</scope>
    <source>
        <strain evidence="22">Brown Norway</strain>
    </source>
</reference>
<dbReference type="PRINTS" id="PR00087">
    <property type="entry name" value="LIPOXYGENASE"/>
</dbReference>
<dbReference type="RGD" id="70493">
    <property type="gene designation" value="Alox15"/>
</dbReference>
<evidence type="ECO:0000256" key="5">
    <source>
        <dbReference type="ARBA" id="ARBA00022832"/>
    </source>
</evidence>
<reference evidence="22" key="2">
    <citation type="submission" date="2025-08" db="UniProtKB">
        <authorList>
            <consortium name="Ensembl"/>
        </authorList>
    </citation>
    <scope>IDENTIFICATION</scope>
    <source>
        <strain evidence="22">Brown Norway</strain>
    </source>
</reference>
<keyword evidence="8 14" id="KW-0408">Iron</keyword>
<evidence type="ECO:0000313" key="23">
    <source>
        <dbReference type="Proteomes" id="UP000002494"/>
    </source>
</evidence>
<dbReference type="AlphaFoldDB" id="A0A8I6AV04"/>
<feature type="binding site" evidence="15">
    <location>
        <position position="104"/>
    </location>
    <ligand>
        <name>Ca(2+)</name>
        <dbReference type="ChEBI" id="CHEBI:29108"/>
        <label>1</label>
    </ligand>
</feature>
<dbReference type="GO" id="GO:0002820">
    <property type="term" value="P:negative regulation of adaptive immune response"/>
    <property type="evidence" value="ECO:0007669"/>
    <property type="project" value="Ensembl"/>
</dbReference>
<dbReference type="PROSITE" id="PS00711">
    <property type="entry name" value="LIPOXYGENASE_1"/>
    <property type="match status" value="1"/>
</dbReference>
<evidence type="ECO:0000313" key="24">
    <source>
        <dbReference type="RGD" id="70493"/>
    </source>
</evidence>
<keyword evidence="15" id="KW-0106">Calcium</keyword>
<dbReference type="GO" id="GO:0005829">
    <property type="term" value="C:cytosol"/>
    <property type="evidence" value="ECO:0007669"/>
    <property type="project" value="Ensembl"/>
</dbReference>
<dbReference type="Gene3D" id="2.60.60.20">
    <property type="entry name" value="PLAT/LH2 domain"/>
    <property type="match status" value="1"/>
</dbReference>
<dbReference type="GO" id="GO:0005506">
    <property type="term" value="F:iron ion binding"/>
    <property type="evidence" value="ECO:0007669"/>
    <property type="project" value="InterPro"/>
</dbReference>
<dbReference type="InterPro" id="IPR001024">
    <property type="entry name" value="PLAT/LH2_dom"/>
</dbReference>
<keyword evidence="7 18" id="KW-0560">Oxidoreductase</keyword>
<dbReference type="GO" id="GO:0019369">
    <property type="term" value="P:arachidonate metabolic process"/>
    <property type="evidence" value="ECO:0007669"/>
    <property type="project" value="Ensembl"/>
</dbReference>
<evidence type="ECO:0000256" key="7">
    <source>
        <dbReference type="ARBA" id="ARBA00023002"/>
    </source>
</evidence>
<reference evidence="22" key="3">
    <citation type="submission" date="2025-09" db="UniProtKB">
        <authorList>
            <consortium name="Ensembl"/>
        </authorList>
    </citation>
    <scope>IDENTIFICATION</scope>
    <source>
        <strain evidence="22">Brown Norway</strain>
    </source>
</reference>
<dbReference type="GO" id="GO:1901074">
    <property type="term" value="P:regulation of engulfment of apoptotic cell"/>
    <property type="evidence" value="ECO:0007669"/>
    <property type="project" value="Ensembl"/>
</dbReference>
<dbReference type="SUPFAM" id="SSF48484">
    <property type="entry name" value="Lipoxigenase"/>
    <property type="match status" value="1"/>
</dbReference>
<evidence type="ECO:0000256" key="14">
    <source>
        <dbReference type="PIRSR" id="PIRSR601885-1"/>
    </source>
</evidence>
<comment type="caution">
    <text evidence="17">Lacks conserved residue(s) required for the propagation of feature annotation.</text>
</comment>
<dbReference type="FunFam" id="1.20.245.10:FF:000001">
    <property type="entry name" value="Arachidonate 5-lipoxygenase a"/>
    <property type="match status" value="1"/>
</dbReference>
<comment type="catalytic activity">
    <reaction evidence="10">
        <text>(4Z,7Z,10Z,13Z,16Z,19Z)-docosahexaenoate + O2 = (14S)-hydroperoxy-(4Z,7Z,10Z,12E,16Z,19Z)-docosahexaenoate</text>
        <dbReference type="Rhea" id="RHEA:41332"/>
        <dbReference type="ChEBI" id="CHEBI:15379"/>
        <dbReference type="ChEBI" id="CHEBI:77016"/>
        <dbReference type="ChEBI" id="CHEBI:78048"/>
    </reaction>
    <physiologicalReaction direction="left-to-right" evidence="10">
        <dbReference type="Rhea" id="RHEA:41333"/>
    </physiologicalReaction>
</comment>
<feature type="binding site" evidence="14">
    <location>
        <position position="396"/>
    </location>
    <ligand>
        <name>Fe cation</name>
        <dbReference type="ChEBI" id="CHEBI:24875"/>
        <note>catalytic</note>
    </ligand>
</feature>
<dbReference type="SMART" id="SM00308">
    <property type="entry name" value="LH2"/>
    <property type="match status" value="1"/>
</dbReference>
<dbReference type="PANTHER" id="PTHR11771">
    <property type="entry name" value="LIPOXYGENASE"/>
    <property type="match status" value="1"/>
</dbReference>
<dbReference type="GO" id="GO:0030838">
    <property type="term" value="P:positive regulation of actin filament polymerization"/>
    <property type="evidence" value="ECO:0007669"/>
    <property type="project" value="Ensembl"/>
</dbReference>
<feature type="site" description="Essential for stabilizing binding to COTL1" evidence="16">
    <location>
        <position position="130"/>
    </location>
</feature>
<dbReference type="EC" id="1.13.11.31" evidence="13"/>
<keyword evidence="9" id="KW-0443">Lipid metabolism</keyword>
<dbReference type="RefSeq" id="XP_006246886.1">
    <property type="nucleotide sequence ID" value="XM_006246824.5"/>
</dbReference>
<feature type="coiled-coil region" evidence="19">
    <location>
        <begin position="647"/>
        <end position="674"/>
    </location>
</feature>
<dbReference type="PROSITE" id="PS50095">
    <property type="entry name" value="PLAT"/>
    <property type="match status" value="1"/>
</dbReference>
<keyword evidence="25" id="KW-1267">Proteomics identification</keyword>
<evidence type="ECO:0000256" key="3">
    <source>
        <dbReference type="ARBA" id="ARBA00022490"/>
    </source>
</evidence>
<dbReference type="GO" id="GO:0034976">
    <property type="term" value="P:response to endoplasmic reticulum stress"/>
    <property type="evidence" value="ECO:0007669"/>
    <property type="project" value="Ensembl"/>
</dbReference>
<evidence type="ECO:0000256" key="13">
    <source>
        <dbReference type="ARBA" id="ARBA00038997"/>
    </source>
</evidence>
<dbReference type="Gene3D" id="1.20.245.10">
    <property type="entry name" value="Lipoxygenase-1, Domain 5"/>
    <property type="match status" value="1"/>
</dbReference>
<comment type="cofactor">
    <cofactor evidence="14">
        <name>Fe cation</name>
        <dbReference type="ChEBI" id="CHEBI:24875"/>
    </cofactor>
    <text evidence="14">Binds 1 Fe cation per subunit.</text>
</comment>
<feature type="binding site" evidence="14">
    <location>
        <position position="693"/>
    </location>
    <ligand>
        <name>Fe cation</name>
        <dbReference type="ChEBI" id="CHEBI:24875"/>
        <note>catalytic</note>
    </ligand>
</feature>
<dbReference type="OMA" id="SFCPPED"/>
<keyword evidence="3" id="KW-0963">Cytoplasm</keyword>
<proteinExistence type="evidence at protein level"/>
<gene>
    <name evidence="22 24" type="primary">Alox15</name>
</gene>
<evidence type="ECO:0000256" key="1">
    <source>
        <dbReference type="ARBA" id="ARBA00004496"/>
    </source>
</evidence>
<dbReference type="GO" id="GO:0042060">
    <property type="term" value="P:wound healing"/>
    <property type="evidence" value="ECO:0007669"/>
    <property type="project" value="Ensembl"/>
</dbReference>
<evidence type="ECO:0000313" key="22">
    <source>
        <dbReference type="Ensembl" id="ENSRNOP00000091973.1"/>
    </source>
</evidence>
<dbReference type="Pfam" id="PF01477">
    <property type="entry name" value="PLAT"/>
    <property type="match status" value="1"/>
</dbReference>
<comment type="similarity">
    <text evidence="2 18">Belongs to the lipoxygenase family.</text>
</comment>
<dbReference type="InterPro" id="IPR020834">
    <property type="entry name" value="LipOase_CS"/>
</dbReference>
<sequence>MERHLSGSCYDPVGTRFLLKDHPLETLAQTKWNSHGSSALAGCPISPVSSLGFRQGFQRCSSSSLPTPPRAKERKEAEFKVDVSEYLGPLLFVRVQKWHYLTDDAWFCNWISVKGPGDQGSEYMFPCYRWVQGRSILSLPEGTGCTVVEDSQGLFRKHREEELEERRSLYRWGNWKDGSILNVAAASISDLPVDQRFREDKRIEFEASQVIGVMDTVVNFPINTVTCWKSLDDFNCVFKSGHTKMAERVRNSWKEDAFFGYQFLNGANPMVLKRSTCLPARLVFPPGMEKLQAQLNKELQKGTLFEADFFLLDGIKANVILCSQQYLAAPLVMLKLMPDGQLLPIAIQLELPKTGSTPPPIFTPSDPPMDWLLAKCWVRSSDLQLHELQAHLLRGHLMAEVFAVATMRCLPSVHPVFKLLVPHLLYTMEINVRARSDLISERGFFDKAMSTGGGGHLDLLKQAGAFLTYCSLCPPDDLAERGLLDIETCFYAKDALRLWQIMNRYVVGMFNLHYKTDKAVQDDYELQSWCREITDIGLQGAQDRGFPTSLQSRAQACYFITMCIFTCTAQHSSVHLGQLDWFYWVPNAPCTMRLPPPTTKEATMEKLMATLPNPNQSTLQINVVWLLGRRQAVMVPLGQHSEEHFPNPEAKAVLKKFREELAALDKEIEIRNKSLDIPYEYLRPSMVENSVAI</sequence>
<evidence type="ECO:0007829" key="25">
    <source>
        <dbReference type="PeptideAtlas" id="A0A8I6AV04"/>
    </source>
</evidence>
<dbReference type="InterPro" id="IPR001885">
    <property type="entry name" value="LipOase_mml"/>
</dbReference>
<dbReference type="SUPFAM" id="SSF49723">
    <property type="entry name" value="Lipase/lipooxygenase domain (PLAT/LH2 domain)"/>
    <property type="match status" value="1"/>
</dbReference>
<organism evidence="22 23">
    <name type="scientific">Rattus norvegicus</name>
    <name type="common">Rat</name>
    <dbReference type="NCBI Taxonomy" id="10116"/>
    <lineage>
        <taxon>Eukaryota</taxon>
        <taxon>Metazoa</taxon>
        <taxon>Chordata</taxon>
        <taxon>Craniata</taxon>
        <taxon>Vertebrata</taxon>
        <taxon>Euteleostomi</taxon>
        <taxon>Mammalia</taxon>
        <taxon>Eutheria</taxon>
        <taxon>Euarchontoglires</taxon>
        <taxon>Glires</taxon>
        <taxon>Rodentia</taxon>
        <taxon>Myomorpha</taxon>
        <taxon>Muroidea</taxon>
        <taxon>Muridae</taxon>
        <taxon>Murinae</taxon>
        <taxon>Rattus</taxon>
    </lineage>
</organism>
<dbReference type="Proteomes" id="UP000002494">
    <property type="component" value="Chromosome 10"/>
</dbReference>
<dbReference type="GO" id="GO:0030282">
    <property type="term" value="P:bone mineralization"/>
    <property type="evidence" value="ECO:0007669"/>
    <property type="project" value="Ensembl"/>
</dbReference>
<evidence type="ECO:0000256" key="17">
    <source>
        <dbReference type="PROSITE-ProRule" id="PRU00152"/>
    </source>
</evidence>
<protein>
    <recommendedName>
        <fullName evidence="13">arachidonate 12-lipoxygenase</fullName>
        <ecNumber evidence="13">1.13.11.31</ecNumber>
    </recommendedName>
</protein>
<evidence type="ECO:0000256" key="8">
    <source>
        <dbReference type="ARBA" id="ARBA00023004"/>
    </source>
</evidence>
<dbReference type="FunFam" id="3.10.450.60:FF:000004">
    <property type="entry name" value="Arachidonate 12-lipoxygenase, 12S-type"/>
    <property type="match status" value="1"/>
</dbReference>
<dbReference type="OrthoDB" id="407298at2759"/>
<keyword evidence="6 18" id="KW-0223">Dioxygenase</keyword>
<dbReference type="GO" id="GO:0005886">
    <property type="term" value="C:plasma membrane"/>
    <property type="evidence" value="ECO:0007669"/>
    <property type="project" value="Ensembl"/>
</dbReference>
<accession>A0A8I6AV04</accession>
<dbReference type="PROSITE" id="PS00081">
    <property type="entry name" value="LIPOXYGENASE_2"/>
    <property type="match status" value="1"/>
</dbReference>
<feature type="binding site" evidence="14">
    <location>
        <position position="571"/>
    </location>
    <ligand>
        <name>Fe cation</name>
        <dbReference type="ChEBI" id="CHEBI:24875"/>
        <note>catalytic</note>
    </ligand>
</feature>
<dbReference type="Ensembl" id="ENSRNOT00000113835.2">
    <property type="protein sequence ID" value="ENSRNOP00000091973.1"/>
    <property type="gene ID" value="ENSRNOG00000019183.8"/>
</dbReference>
<dbReference type="PRINTS" id="PR00467">
    <property type="entry name" value="MAMLPOXGNASE"/>
</dbReference>
<dbReference type="GO" id="GO:0050473">
    <property type="term" value="F:arachidonate 15-lipoxygenase activity"/>
    <property type="evidence" value="ECO:0007669"/>
    <property type="project" value="Ensembl"/>
</dbReference>
<keyword evidence="5" id="KW-0276">Fatty acid metabolism</keyword>
<dbReference type="InterPro" id="IPR013819">
    <property type="entry name" value="LipOase_C"/>
</dbReference>
<feature type="domain" description="Lipoxygenase" evidence="21">
    <location>
        <begin position="145"/>
        <end position="693"/>
    </location>
</feature>
<dbReference type="Gene3D" id="3.10.450.60">
    <property type="match status" value="1"/>
</dbReference>
<dbReference type="PROSITE" id="PS51393">
    <property type="entry name" value="LIPOXYGENASE_3"/>
    <property type="match status" value="1"/>
</dbReference>
<evidence type="ECO:0000256" key="11">
    <source>
        <dbReference type="ARBA" id="ARBA00036760"/>
    </source>
</evidence>
<feature type="binding site" evidence="14">
    <location>
        <position position="391"/>
    </location>
    <ligand>
        <name>Fe cation</name>
        <dbReference type="ChEBI" id="CHEBI:24875"/>
        <note>catalytic</note>
    </ligand>
</feature>
<comment type="catalytic activity">
    <reaction evidence="11">
        <text>(5Z,8Z,11Z,14Z)-eicosatetraenoate + O2 = (12S)-hydroperoxy-(5Z,8Z,10E,14Z)-eicosatetraenoate</text>
        <dbReference type="Rhea" id="RHEA:10428"/>
        <dbReference type="ChEBI" id="CHEBI:15379"/>
        <dbReference type="ChEBI" id="CHEBI:32395"/>
        <dbReference type="ChEBI" id="CHEBI:57444"/>
        <dbReference type="EC" id="1.13.11.31"/>
    </reaction>
    <physiologicalReaction direction="left-to-right" evidence="11">
        <dbReference type="Rhea" id="RHEA:10429"/>
    </physiologicalReaction>
</comment>
<evidence type="ECO:0000256" key="18">
    <source>
        <dbReference type="RuleBase" id="RU003974"/>
    </source>
</evidence>
<dbReference type="GO" id="GO:0006646">
    <property type="term" value="P:phosphatidylethanolamine biosynthetic process"/>
    <property type="evidence" value="ECO:0007669"/>
    <property type="project" value="Ensembl"/>
</dbReference>
<evidence type="ECO:0000256" key="12">
    <source>
        <dbReference type="ARBA" id="ARBA00037897"/>
    </source>
</evidence>
<dbReference type="GO" id="GO:2001303">
    <property type="term" value="P:lipoxin A4 biosynthetic process"/>
    <property type="evidence" value="ECO:0007669"/>
    <property type="project" value="Ensembl"/>
</dbReference>
<feature type="binding site" evidence="15">
    <location>
        <position position="105"/>
    </location>
    <ligand>
        <name>Ca(2+)</name>
        <dbReference type="ChEBI" id="CHEBI:29108"/>
        <label>1</label>
    </ligand>
</feature>
<evidence type="ECO:0000259" key="20">
    <source>
        <dbReference type="PROSITE" id="PS50095"/>
    </source>
</evidence>
<dbReference type="GO" id="GO:0019372">
    <property type="term" value="P:lipoxygenase pathway"/>
    <property type="evidence" value="ECO:0007669"/>
    <property type="project" value="Ensembl"/>
</dbReference>
<evidence type="ECO:0000256" key="19">
    <source>
        <dbReference type="SAM" id="Coils"/>
    </source>
</evidence>
<dbReference type="InterPro" id="IPR036392">
    <property type="entry name" value="PLAT/LH2_dom_sf"/>
</dbReference>
<evidence type="ECO:0000256" key="15">
    <source>
        <dbReference type="PIRSR" id="PIRSR601885-2"/>
    </source>
</evidence>
<dbReference type="Pfam" id="PF00305">
    <property type="entry name" value="Lipoxygenase"/>
    <property type="match status" value="1"/>
</dbReference>
<evidence type="ECO:0000256" key="16">
    <source>
        <dbReference type="PIRSR" id="PIRSR601885-3"/>
    </source>
</evidence>
<comment type="subcellular location">
    <subcellularLocation>
        <location evidence="1">Cytoplasm</location>
    </subcellularLocation>
</comment>
<evidence type="ECO:0000256" key="4">
    <source>
        <dbReference type="ARBA" id="ARBA00022723"/>
    </source>
</evidence>
<dbReference type="GO" id="GO:0034440">
    <property type="term" value="P:lipid oxidation"/>
    <property type="evidence" value="ECO:0007669"/>
    <property type="project" value="InterPro"/>
</dbReference>
<evidence type="ECO:0000256" key="10">
    <source>
        <dbReference type="ARBA" id="ARBA00036495"/>
    </source>
</evidence>
<keyword evidence="19" id="KW-0175">Coiled coil</keyword>
<dbReference type="GeneTree" id="ENSGT00940000162807"/>
<dbReference type="GO" id="GO:0043277">
    <property type="term" value="P:apoptotic cell clearance"/>
    <property type="evidence" value="ECO:0007669"/>
    <property type="project" value="Ensembl"/>
</dbReference>
<evidence type="ECO:0000256" key="6">
    <source>
        <dbReference type="ARBA" id="ARBA00022964"/>
    </source>
</evidence>
<comment type="pathway">
    <text evidence="12">Lipid metabolism; hydroperoxy eicosatetraenoic acid biosynthesis.</text>
</comment>
<dbReference type="InterPro" id="IPR000907">
    <property type="entry name" value="LipOase"/>
</dbReference>
<feature type="domain" description="PLAT" evidence="20">
    <location>
        <begin position="22"/>
        <end position="145"/>
    </location>
</feature>
<dbReference type="GO" id="GO:0004052">
    <property type="term" value="F:arachidonate 12(S)-lipoxygenase activity"/>
    <property type="evidence" value="ECO:0007669"/>
    <property type="project" value="UniProtKB-EC"/>
</dbReference>
<dbReference type="GeneID" id="81639"/>
<dbReference type="GO" id="GO:0035358">
    <property type="term" value="P:regulation of peroxisome proliferator activated receptor signaling pathway"/>
    <property type="evidence" value="ECO:0007669"/>
    <property type="project" value="Ensembl"/>
</dbReference>
<evidence type="ECO:0000256" key="9">
    <source>
        <dbReference type="ARBA" id="ARBA00023098"/>
    </source>
</evidence>
<dbReference type="InterPro" id="IPR020833">
    <property type="entry name" value="LipOase_Fe_BS"/>
</dbReference>
<evidence type="ECO:0000259" key="21">
    <source>
        <dbReference type="PROSITE" id="PS51393"/>
    </source>
</evidence>